<dbReference type="PANTHER" id="PTHR30041:SF8">
    <property type="entry name" value="PROTEIN YFFB"/>
    <property type="match status" value="1"/>
</dbReference>
<dbReference type="Proteomes" id="UP000321764">
    <property type="component" value="Unassembled WGS sequence"/>
</dbReference>
<comment type="caution">
    <text evidence="3">The sequence shown here is derived from an EMBL/GenBank/DDBJ whole genome shotgun (WGS) entry which is preliminary data.</text>
</comment>
<protein>
    <submittedName>
        <fullName evidence="3">ArsC family reductase</fullName>
    </submittedName>
</protein>
<evidence type="ECO:0000313" key="4">
    <source>
        <dbReference type="Proteomes" id="UP000321764"/>
    </source>
</evidence>
<dbReference type="Gene3D" id="3.40.30.10">
    <property type="entry name" value="Glutaredoxin"/>
    <property type="match status" value="1"/>
</dbReference>
<sequence>MIKIYGIKNCDTIKKTLKWFDAHNLDYQFIDYKKQPPDADLARQFVDEFGWETVINKRGTTWRKLDQDTKDSITDDSAVALMIEQPSIIKRPIIEQSGKRWLGYDETQLEQLI</sequence>
<name>A0A5C8Z8T2_9GAMM</name>
<dbReference type="InterPro" id="IPR006504">
    <property type="entry name" value="Tscrpt_reg_Spx/MgsR"/>
</dbReference>
<organism evidence="3 4">
    <name type="scientific">Reinekea thalattae</name>
    <dbReference type="NCBI Taxonomy" id="2593301"/>
    <lineage>
        <taxon>Bacteria</taxon>
        <taxon>Pseudomonadati</taxon>
        <taxon>Pseudomonadota</taxon>
        <taxon>Gammaproteobacteria</taxon>
        <taxon>Oceanospirillales</taxon>
        <taxon>Saccharospirillaceae</taxon>
        <taxon>Reinekea</taxon>
    </lineage>
</organism>
<dbReference type="NCBIfam" id="NF008107">
    <property type="entry name" value="PRK10853.1"/>
    <property type="match status" value="1"/>
</dbReference>
<dbReference type="EMBL" id="VKAD01000001">
    <property type="protein sequence ID" value="TXR54087.1"/>
    <property type="molecule type" value="Genomic_DNA"/>
</dbReference>
<dbReference type="NCBIfam" id="TIGR01617">
    <property type="entry name" value="arsC_related"/>
    <property type="match status" value="1"/>
</dbReference>
<keyword evidence="4" id="KW-1185">Reference proteome</keyword>
<proteinExistence type="inferred from homology"/>
<evidence type="ECO:0000256" key="2">
    <source>
        <dbReference type="PROSITE-ProRule" id="PRU01282"/>
    </source>
</evidence>
<dbReference type="RefSeq" id="WP_147713486.1">
    <property type="nucleotide sequence ID" value="NZ_VKAD01000001.1"/>
</dbReference>
<gene>
    <name evidence="3" type="ORF">FME95_05995</name>
</gene>
<dbReference type="PROSITE" id="PS51353">
    <property type="entry name" value="ARSC"/>
    <property type="match status" value="1"/>
</dbReference>
<dbReference type="Pfam" id="PF03960">
    <property type="entry name" value="ArsC"/>
    <property type="match status" value="1"/>
</dbReference>
<dbReference type="InterPro" id="IPR036249">
    <property type="entry name" value="Thioredoxin-like_sf"/>
</dbReference>
<dbReference type="CDD" id="cd03035">
    <property type="entry name" value="ArsC_Yffb"/>
    <property type="match status" value="1"/>
</dbReference>
<dbReference type="PANTHER" id="PTHR30041">
    <property type="entry name" value="ARSENATE REDUCTASE"/>
    <property type="match status" value="1"/>
</dbReference>
<reference evidence="3 4" key="1">
    <citation type="submission" date="2019-07" db="EMBL/GenBank/DDBJ databases">
        <title>Reinekea sp. strain SSH23 genome sequencing and assembly.</title>
        <authorList>
            <person name="Kim I."/>
        </authorList>
    </citation>
    <scope>NUCLEOTIDE SEQUENCE [LARGE SCALE GENOMIC DNA]</scope>
    <source>
        <strain evidence="3 4">SSH23</strain>
    </source>
</reference>
<dbReference type="AlphaFoldDB" id="A0A5C8Z8T2"/>
<accession>A0A5C8Z8T2</accession>
<dbReference type="OrthoDB" id="9803749at2"/>
<dbReference type="InterPro" id="IPR006660">
    <property type="entry name" value="Arsenate_reductase-like"/>
</dbReference>
<comment type="similarity">
    <text evidence="1 2">Belongs to the ArsC family.</text>
</comment>
<dbReference type="SUPFAM" id="SSF52833">
    <property type="entry name" value="Thioredoxin-like"/>
    <property type="match status" value="1"/>
</dbReference>
<evidence type="ECO:0000256" key="1">
    <source>
        <dbReference type="ARBA" id="ARBA00007198"/>
    </source>
</evidence>
<evidence type="ECO:0000313" key="3">
    <source>
        <dbReference type="EMBL" id="TXR54087.1"/>
    </source>
</evidence>